<evidence type="ECO:0000256" key="4">
    <source>
        <dbReference type="ARBA" id="ARBA00022741"/>
    </source>
</evidence>
<protein>
    <recommendedName>
        <fullName evidence="6">Formate--tetrahydrofolate ligase</fullName>
        <ecNumber evidence="6">6.3.4.3</ecNumber>
    </recommendedName>
    <alternativeName>
        <fullName evidence="6">Formyltetrahydrofolate synthetase</fullName>
        <shortName evidence="6">FHS</shortName>
        <shortName evidence="6">FTHFS</shortName>
    </alternativeName>
</protein>
<name>A0ABV8A7Q7_9DEIO</name>
<comment type="similarity">
    <text evidence="6">Belongs to the formate--tetrahydrofolate ligase family.</text>
</comment>
<dbReference type="Proteomes" id="UP001595748">
    <property type="component" value="Unassembled WGS sequence"/>
</dbReference>
<dbReference type="PROSITE" id="PS00721">
    <property type="entry name" value="FTHFS_1"/>
    <property type="match status" value="1"/>
</dbReference>
<dbReference type="HAMAP" id="MF_01543">
    <property type="entry name" value="FTHFS"/>
    <property type="match status" value="1"/>
</dbReference>
<comment type="pathway">
    <text evidence="1 6">One-carbon metabolism; tetrahydrofolate interconversion.</text>
</comment>
<dbReference type="GO" id="GO:0004329">
    <property type="term" value="F:formate-tetrahydrofolate ligase activity"/>
    <property type="evidence" value="ECO:0007669"/>
    <property type="project" value="UniProtKB-EC"/>
</dbReference>
<evidence type="ECO:0000256" key="1">
    <source>
        <dbReference type="ARBA" id="ARBA00004777"/>
    </source>
</evidence>
<dbReference type="Gene3D" id="3.30.1510.10">
    <property type="entry name" value="Domain 2, N(10)-formyltetrahydrofolate synthetase"/>
    <property type="match status" value="1"/>
</dbReference>
<dbReference type="SUPFAM" id="SSF52540">
    <property type="entry name" value="P-loop containing nucleoside triphosphate hydrolases"/>
    <property type="match status" value="1"/>
</dbReference>
<proteinExistence type="inferred from homology"/>
<comment type="catalytic activity">
    <reaction evidence="6">
        <text>(6S)-5,6,7,8-tetrahydrofolate + formate + ATP = (6R)-10-formyltetrahydrofolate + ADP + phosphate</text>
        <dbReference type="Rhea" id="RHEA:20221"/>
        <dbReference type="ChEBI" id="CHEBI:15740"/>
        <dbReference type="ChEBI" id="CHEBI:30616"/>
        <dbReference type="ChEBI" id="CHEBI:43474"/>
        <dbReference type="ChEBI" id="CHEBI:57453"/>
        <dbReference type="ChEBI" id="CHEBI:195366"/>
        <dbReference type="ChEBI" id="CHEBI:456216"/>
        <dbReference type="EC" id="6.3.4.3"/>
    </reaction>
</comment>
<evidence type="ECO:0000256" key="6">
    <source>
        <dbReference type="HAMAP-Rule" id="MF_01543"/>
    </source>
</evidence>
<keyword evidence="5 6" id="KW-0067">ATP-binding</keyword>
<dbReference type="EMBL" id="JBHRZF010000080">
    <property type="protein sequence ID" value="MFC3860561.1"/>
    <property type="molecule type" value="Genomic_DNA"/>
</dbReference>
<dbReference type="InterPro" id="IPR020628">
    <property type="entry name" value="Formate_THF_ligase_CS"/>
</dbReference>
<dbReference type="CDD" id="cd00477">
    <property type="entry name" value="FTHFS"/>
    <property type="match status" value="1"/>
</dbReference>
<gene>
    <name evidence="6" type="primary">fhs</name>
    <name evidence="7" type="ORF">ACFOPQ_07260</name>
</gene>
<comment type="caution">
    <text evidence="7">The sequence shown here is derived from an EMBL/GenBank/DDBJ whole genome shotgun (WGS) entry which is preliminary data.</text>
</comment>
<evidence type="ECO:0000313" key="7">
    <source>
        <dbReference type="EMBL" id="MFC3860561.1"/>
    </source>
</evidence>
<keyword evidence="2 6" id="KW-0554">One-carbon metabolism</keyword>
<dbReference type="EC" id="6.3.4.3" evidence="6"/>
<feature type="binding site" evidence="6">
    <location>
        <begin position="78"/>
        <end position="85"/>
    </location>
    <ligand>
        <name>ATP</name>
        <dbReference type="ChEBI" id="CHEBI:30616"/>
    </ligand>
</feature>
<dbReference type="InterPro" id="IPR027417">
    <property type="entry name" value="P-loop_NTPase"/>
</dbReference>
<evidence type="ECO:0000256" key="5">
    <source>
        <dbReference type="ARBA" id="ARBA00022840"/>
    </source>
</evidence>
<evidence type="ECO:0000313" key="8">
    <source>
        <dbReference type="Proteomes" id="UP001595748"/>
    </source>
</evidence>
<dbReference type="Gene3D" id="3.40.50.300">
    <property type="entry name" value="P-loop containing nucleotide triphosphate hydrolases"/>
    <property type="match status" value="1"/>
</dbReference>
<dbReference type="RefSeq" id="WP_380076701.1">
    <property type="nucleotide sequence ID" value="NZ_JBHRZF010000080.1"/>
</dbReference>
<evidence type="ECO:0000256" key="2">
    <source>
        <dbReference type="ARBA" id="ARBA00022563"/>
    </source>
</evidence>
<keyword evidence="3 6" id="KW-0436">Ligase</keyword>
<sequence>MTTIQRRPTSSKSLPSDLEIAQSTPLKHIDEIAARAGIPTGRLEHYGKHVAKVSLDVLDDLKDQPQAKYIVITAITPTPLGEGKTTTAVGLAQGLEKLGKRTMLGLRQPSMGPVFGIKGGAAGGGYSQVLPMEKLNLHLTGDFHAVTAAHDLLAAMVDNHLHHGNKLNIDPQTISWRRVIDINDRALRNVVVGLGAAEDGVPRQTGFDITAASEVMVILMLATSLRDLRERLGRIVIGYTYGGQAVTAEDLKAAGAMTVIMKDALQPNLMQTTEHTPVLIHAGPFGNIATGNSSVISDMIGAKTAEYLLTEAGFGSDMGGERFFNVKCRTSGLRPDAAVLVVTVRALKAHSGRFKIVPGKPLAPELLAENPGDVRAGAENLLAHIEIVRSFGVHPIVAINAFPTDHPSEHAAIQEIAESAGARVAVSTHVADGGEGARELAQVVVDACGQDTNFRYTYELEDPVETKFEKVARGIYGADGIELSATARKQLKLFGKLGYGHLPVVIAKTHLSISSDPKRRGAPRDWTLPIRELRLAAGAGYIYAISGDMRTMPGLGEHPSAEKIDINEQGEIVGLF</sequence>
<dbReference type="Gene3D" id="3.10.410.10">
    <property type="entry name" value="Formyltetrahydrofolate synthetase, domain 3"/>
    <property type="match status" value="1"/>
</dbReference>
<dbReference type="PROSITE" id="PS00722">
    <property type="entry name" value="FTHFS_2"/>
    <property type="match status" value="1"/>
</dbReference>
<keyword evidence="4 6" id="KW-0547">Nucleotide-binding</keyword>
<keyword evidence="8" id="KW-1185">Reference proteome</keyword>
<dbReference type="NCBIfam" id="NF010030">
    <property type="entry name" value="PRK13505.1"/>
    <property type="match status" value="1"/>
</dbReference>
<accession>A0ABV8A7Q7</accession>
<dbReference type="Pfam" id="PF01268">
    <property type="entry name" value="FTHFS"/>
    <property type="match status" value="1"/>
</dbReference>
<evidence type="ECO:0000256" key="3">
    <source>
        <dbReference type="ARBA" id="ARBA00022598"/>
    </source>
</evidence>
<dbReference type="InterPro" id="IPR000559">
    <property type="entry name" value="Formate_THF_ligase"/>
</dbReference>
<reference evidence="8" key="1">
    <citation type="journal article" date="2019" name="Int. J. Syst. Evol. Microbiol.">
        <title>The Global Catalogue of Microorganisms (GCM) 10K type strain sequencing project: providing services to taxonomists for standard genome sequencing and annotation.</title>
        <authorList>
            <consortium name="The Broad Institute Genomics Platform"/>
            <consortium name="The Broad Institute Genome Sequencing Center for Infectious Disease"/>
            <person name="Wu L."/>
            <person name="Ma J."/>
        </authorList>
    </citation>
    <scope>NUCLEOTIDE SEQUENCE [LARGE SCALE GENOMIC DNA]</scope>
    <source>
        <strain evidence="8">CCTCC AB 2013263</strain>
    </source>
</reference>
<organism evidence="7 8">
    <name type="scientific">Deinococcus antarcticus</name>
    <dbReference type="NCBI Taxonomy" id="1298767"/>
    <lineage>
        <taxon>Bacteria</taxon>
        <taxon>Thermotogati</taxon>
        <taxon>Deinococcota</taxon>
        <taxon>Deinococci</taxon>
        <taxon>Deinococcales</taxon>
        <taxon>Deinococcaceae</taxon>
        <taxon>Deinococcus</taxon>
    </lineage>
</organism>